<dbReference type="Proteomes" id="UP001299596">
    <property type="component" value="Unassembled WGS sequence"/>
</dbReference>
<keyword evidence="2" id="KW-1185">Reference proteome</keyword>
<protein>
    <submittedName>
        <fullName evidence="1">Uncharacterized protein</fullName>
    </submittedName>
</protein>
<accession>A0ABU5XKU9</accession>
<proteinExistence type="predicted"/>
<evidence type="ECO:0000313" key="1">
    <source>
        <dbReference type="EMBL" id="MEB3022913.1"/>
    </source>
</evidence>
<sequence length="93" mass="10050">MSAFGGERAIVDLDQDQSAYSPATDPSADCSCGVRRTILRYNAISPCAGRALAKLRAAHPEEYAGYLAELKGEALADFEAKWQQHLAGDHTPR</sequence>
<evidence type="ECO:0000313" key="2">
    <source>
        <dbReference type="Proteomes" id="UP001299596"/>
    </source>
</evidence>
<comment type="caution">
    <text evidence="1">The sequence shown here is derived from an EMBL/GenBank/DDBJ whole genome shotgun (WGS) entry which is preliminary data.</text>
</comment>
<name>A0ABU5XKU9_9MYCO</name>
<dbReference type="RefSeq" id="WP_329780539.1">
    <property type="nucleotide sequence ID" value="NZ_JAYJJR010000013.1"/>
</dbReference>
<reference evidence="1 2" key="1">
    <citation type="submission" date="2023-12" db="EMBL/GenBank/DDBJ databases">
        <title>Description of new species of Mycobacterium terrae complex isolated from sewage at the Sao Paulo Zoological Park Foundation in Brazil.</title>
        <authorList>
            <person name="Romagnoli C.L."/>
            <person name="Conceicao E.C."/>
            <person name="Machado E."/>
            <person name="Barreto L.B.P.F."/>
            <person name="Sharma A."/>
            <person name="Silva N.M."/>
            <person name="Marques L.E."/>
            <person name="Juliana M.A."/>
            <person name="Lourenco M.C.S."/>
            <person name="Digiampietri L.A."/>
            <person name="Suffys P.N."/>
            <person name="Viana-Niero C."/>
        </authorList>
    </citation>
    <scope>NUCLEOTIDE SEQUENCE [LARGE SCALE GENOMIC DNA]</scope>
    <source>
        <strain evidence="1 2">MYC098</strain>
    </source>
</reference>
<organism evidence="1 2">
    <name type="scientific">[Mycobacterium] crassicus</name>
    <dbReference type="NCBI Taxonomy" id="2872309"/>
    <lineage>
        <taxon>Bacteria</taxon>
        <taxon>Bacillati</taxon>
        <taxon>Actinomycetota</taxon>
        <taxon>Actinomycetes</taxon>
        <taxon>Mycobacteriales</taxon>
        <taxon>Mycobacteriaceae</taxon>
        <taxon>Mycolicibacter</taxon>
    </lineage>
</organism>
<dbReference type="EMBL" id="JAYJJR010000013">
    <property type="protein sequence ID" value="MEB3022913.1"/>
    <property type="molecule type" value="Genomic_DNA"/>
</dbReference>
<gene>
    <name evidence="1" type="ORF">K6T79_17880</name>
</gene>